<accession>A0ABP1A5F7</accession>
<name>A0ABP1A5F7_9BRYO</name>
<reference evidence="1 2" key="1">
    <citation type="submission" date="2024-03" db="EMBL/GenBank/DDBJ databases">
        <authorList>
            <consortium name="ELIXIR-Norway"/>
            <consortium name="Elixir Norway"/>
        </authorList>
    </citation>
    <scope>NUCLEOTIDE SEQUENCE [LARGE SCALE GENOMIC DNA]</scope>
</reference>
<gene>
    <name evidence="1" type="ORF">CSSPJE1EN2_LOCUS721</name>
</gene>
<sequence length="82" mass="9130">MTRRDSGSSCAAIPGPRRRATLAGLALARRPTRHSWRLVVRKVFGASSSKFFLPVATLPISAYDLPGLIHRLPIFRCRRSID</sequence>
<evidence type="ECO:0000313" key="1">
    <source>
        <dbReference type="EMBL" id="CAK9857726.1"/>
    </source>
</evidence>
<dbReference type="EMBL" id="OZ023702">
    <property type="protein sequence ID" value="CAK9857726.1"/>
    <property type="molecule type" value="Genomic_DNA"/>
</dbReference>
<protein>
    <submittedName>
        <fullName evidence="1">Uncharacterized protein</fullName>
    </submittedName>
</protein>
<dbReference type="Proteomes" id="UP001497522">
    <property type="component" value="Chromosome 1"/>
</dbReference>
<organism evidence="1 2">
    <name type="scientific">Sphagnum jensenii</name>
    <dbReference type="NCBI Taxonomy" id="128206"/>
    <lineage>
        <taxon>Eukaryota</taxon>
        <taxon>Viridiplantae</taxon>
        <taxon>Streptophyta</taxon>
        <taxon>Embryophyta</taxon>
        <taxon>Bryophyta</taxon>
        <taxon>Sphagnophytina</taxon>
        <taxon>Sphagnopsida</taxon>
        <taxon>Sphagnales</taxon>
        <taxon>Sphagnaceae</taxon>
        <taxon>Sphagnum</taxon>
    </lineage>
</organism>
<evidence type="ECO:0000313" key="2">
    <source>
        <dbReference type="Proteomes" id="UP001497522"/>
    </source>
</evidence>
<proteinExistence type="predicted"/>
<keyword evidence="2" id="KW-1185">Reference proteome</keyword>